<comment type="cofactor">
    <cofactor evidence="1">
        <name>Co(2+)</name>
        <dbReference type="ChEBI" id="CHEBI:48828"/>
    </cofactor>
</comment>
<reference evidence="14" key="1">
    <citation type="journal article" date="2019" name="Int. J. Syst. Evol. Microbiol.">
        <title>The Global Catalogue of Microorganisms (GCM) 10K type strain sequencing project: providing services to taxonomists for standard genome sequencing and annotation.</title>
        <authorList>
            <consortium name="The Broad Institute Genomics Platform"/>
            <consortium name="The Broad Institute Genome Sequencing Center for Infectious Disease"/>
            <person name="Wu L."/>
            <person name="Ma J."/>
        </authorList>
    </citation>
    <scope>NUCLEOTIDE SEQUENCE [LARGE SCALE GENOMIC DNA]</scope>
    <source>
        <strain evidence="14">KCTC 52677</strain>
    </source>
</reference>
<feature type="domain" description="Peptidase M20 dimerisation" evidence="12">
    <location>
        <begin position="202"/>
        <end position="316"/>
    </location>
</feature>
<protein>
    <recommendedName>
        <fullName evidence="6">Probable succinyl-diaminopimelate desuccinylase</fullName>
        <ecNumber evidence="5">3.5.1.18</ecNumber>
    </recommendedName>
</protein>
<evidence type="ECO:0000259" key="12">
    <source>
        <dbReference type="Pfam" id="PF07687"/>
    </source>
</evidence>
<evidence type="ECO:0000313" key="14">
    <source>
        <dbReference type="Proteomes" id="UP001595377"/>
    </source>
</evidence>
<evidence type="ECO:0000256" key="9">
    <source>
        <dbReference type="ARBA" id="ARBA00022833"/>
    </source>
</evidence>
<dbReference type="EC" id="3.5.1.18" evidence="5"/>
<evidence type="ECO:0000256" key="7">
    <source>
        <dbReference type="ARBA" id="ARBA00022723"/>
    </source>
</evidence>
<keyword evidence="7" id="KW-0479">Metal-binding</keyword>
<proteinExistence type="inferred from homology"/>
<keyword evidence="9" id="KW-0862">Zinc</keyword>
<comment type="pathway">
    <text evidence="3">Amino-acid biosynthesis; L-lysine biosynthesis via DAP pathway; LL-2,6-diaminopimelate from (S)-tetrahydrodipicolinate (succinylase route): step 3/3.</text>
</comment>
<dbReference type="PANTHER" id="PTHR43808">
    <property type="entry name" value="ACETYLORNITHINE DEACETYLASE"/>
    <property type="match status" value="1"/>
</dbReference>
<dbReference type="InterPro" id="IPR002933">
    <property type="entry name" value="Peptidase_M20"/>
</dbReference>
<dbReference type="InterPro" id="IPR050072">
    <property type="entry name" value="Peptidase_M20A"/>
</dbReference>
<keyword evidence="8 13" id="KW-0378">Hydrolase</keyword>
<evidence type="ECO:0000256" key="1">
    <source>
        <dbReference type="ARBA" id="ARBA00001941"/>
    </source>
</evidence>
<evidence type="ECO:0000256" key="2">
    <source>
        <dbReference type="ARBA" id="ARBA00001947"/>
    </source>
</evidence>
<evidence type="ECO:0000256" key="4">
    <source>
        <dbReference type="ARBA" id="ARBA00006247"/>
    </source>
</evidence>
<dbReference type="Proteomes" id="UP001595377">
    <property type="component" value="Unassembled WGS sequence"/>
</dbReference>
<keyword evidence="14" id="KW-1185">Reference proteome</keyword>
<evidence type="ECO:0000256" key="6">
    <source>
        <dbReference type="ARBA" id="ARBA00016853"/>
    </source>
</evidence>
<comment type="caution">
    <text evidence="13">The sequence shown here is derived from an EMBL/GenBank/DDBJ whole genome shotgun (WGS) entry which is preliminary data.</text>
</comment>
<evidence type="ECO:0000256" key="3">
    <source>
        <dbReference type="ARBA" id="ARBA00005130"/>
    </source>
</evidence>
<evidence type="ECO:0000256" key="10">
    <source>
        <dbReference type="ARBA" id="ARBA00023285"/>
    </source>
</evidence>
<dbReference type="SUPFAM" id="SSF55031">
    <property type="entry name" value="Bacterial exopeptidase dimerisation domain"/>
    <property type="match status" value="1"/>
</dbReference>
<dbReference type="Pfam" id="PF01546">
    <property type="entry name" value="Peptidase_M20"/>
    <property type="match status" value="1"/>
</dbReference>
<keyword evidence="10" id="KW-0170">Cobalt</keyword>
<sequence>MDSRNDRILKAVDRLFDDQVRFLETLVRFPSLRNEEAAAQDFIEAALRARGFAVSRFRTDASRIGEHPAFSPATVDYAESWNVVGRKPAAGSGGRSLAFNSHVDVVPAGSPHRWTSPPFEPVRDGDWLYGRGAGDMKAGLVASIFALDAIAGAGLSLRGDVQVQSVVEEEITGNGAATAFTLGFTADAVLSPEPTDEQLVRANAGVLKFRLETKGRPAHPREPESGQSAIDLMIRLIGHLRTLEARWIAERQDKRLFGDLANPVALTIGTIAGGDWIASIPSDCAVEGRIGFYPGEDPKARAAEFEAFVERIQAEDPAFAGERLVGLDWVGVMHAGYELPEGGEAETCLRAAHADTHAGEDLRAYVMACYLDAAVFSVHGGIPALVYGPVAENIHGIDERVSLSSLRRVTKTLALFAADWCGVEDS</sequence>
<name>A0ABV7DMJ6_9HYPH</name>
<organism evidence="13 14">
    <name type="scientific">Shinella pollutisoli</name>
    <dbReference type="NCBI Taxonomy" id="2250594"/>
    <lineage>
        <taxon>Bacteria</taxon>
        <taxon>Pseudomonadati</taxon>
        <taxon>Pseudomonadota</taxon>
        <taxon>Alphaproteobacteria</taxon>
        <taxon>Hyphomicrobiales</taxon>
        <taxon>Rhizobiaceae</taxon>
        <taxon>Shinella</taxon>
    </lineage>
</organism>
<evidence type="ECO:0000256" key="5">
    <source>
        <dbReference type="ARBA" id="ARBA00011921"/>
    </source>
</evidence>
<dbReference type="EMBL" id="JBHRSP010000034">
    <property type="protein sequence ID" value="MFC3075488.1"/>
    <property type="molecule type" value="Genomic_DNA"/>
</dbReference>
<dbReference type="Gene3D" id="3.30.70.360">
    <property type="match status" value="1"/>
</dbReference>
<dbReference type="InterPro" id="IPR010182">
    <property type="entry name" value="ArgE/DapE"/>
</dbReference>
<dbReference type="SUPFAM" id="SSF53187">
    <property type="entry name" value="Zn-dependent exopeptidases"/>
    <property type="match status" value="1"/>
</dbReference>
<dbReference type="Pfam" id="PF07687">
    <property type="entry name" value="M20_dimer"/>
    <property type="match status" value="1"/>
</dbReference>
<dbReference type="NCBIfam" id="TIGR01910">
    <property type="entry name" value="DapE-ArgE"/>
    <property type="match status" value="1"/>
</dbReference>
<dbReference type="PROSITE" id="PS00758">
    <property type="entry name" value="ARGE_DAPE_CPG2_1"/>
    <property type="match status" value="1"/>
</dbReference>
<dbReference type="NCBIfam" id="NF005306">
    <property type="entry name" value="PRK06837.1"/>
    <property type="match status" value="1"/>
</dbReference>
<dbReference type="InterPro" id="IPR011650">
    <property type="entry name" value="Peptidase_M20_dimer"/>
</dbReference>
<comment type="catalytic activity">
    <reaction evidence="11">
        <text>N-succinyl-(2S,6S)-2,6-diaminopimelate + H2O = (2S,6S)-2,6-diaminopimelate + succinate</text>
        <dbReference type="Rhea" id="RHEA:22608"/>
        <dbReference type="ChEBI" id="CHEBI:15377"/>
        <dbReference type="ChEBI" id="CHEBI:30031"/>
        <dbReference type="ChEBI" id="CHEBI:57609"/>
        <dbReference type="ChEBI" id="CHEBI:58087"/>
        <dbReference type="EC" id="3.5.1.18"/>
    </reaction>
</comment>
<comment type="similarity">
    <text evidence="4">Belongs to the peptidase M20A family.</text>
</comment>
<gene>
    <name evidence="13" type="ORF">ACFOHH_20425</name>
</gene>
<dbReference type="GO" id="GO:0016787">
    <property type="term" value="F:hydrolase activity"/>
    <property type="evidence" value="ECO:0007669"/>
    <property type="project" value="UniProtKB-KW"/>
</dbReference>
<evidence type="ECO:0000256" key="11">
    <source>
        <dbReference type="ARBA" id="ARBA00051301"/>
    </source>
</evidence>
<dbReference type="Gene3D" id="3.40.630.10">
    <property type="entry name" value="Zn peptidases"/>
    <property type="match status" value="1"/>
</dbReference>
<evidence type="ECO:0000313" key="13">
    <source>
        <dbReference type="EMBL" id="MFC3075488.1"/>
    </source>
</evidence>
<dbReference type="RefSeq" id="WP_257314637.1">
    <property type="nucleotide sequence ID" value="NZ_JANFDG010000007.1"/>
</dbReference>
<dbReference type="InterPro" id="IPR036264">
    <property type="entry name" value="Bact_exopeptidase_dim_dom"/>
</dbReference>
<evidence type="ECO:0000256" key="8">
    <source>
        <dbReference type="ARBA" id="ARBA00022801"/>
    </source>
</evidence>
<dbReference type="PANTHER" id="PTHR43808:SF25">
    <property type="entry name" value="PEPTIDASE M20 DIMERISATION DOMAIN-CONTAINING PROTEIN"/>
    <property type="match status" value="1"/>
</dbReference>
<accession>A0ABV7DMJ6</accession>
<comment type="cofactor">
    <cofactor evidence="2">
        <name>Zn(2+)</name>
        <dbReference type="ChEBI" id="CHEBI:29105"/>
    </cofactor>
</comment>
<dbReference type="InterPro" id="IPR001261">
    <property type="entry name" value="ArgE/DapE_CS"/>
</dbReference>